<accession>A0A166YHC9</accession>
<proteinExistence type="predicted"/>
<keyword evidence="3" id="KW-1185">Reference proteome</keyword>
<protein>
    <recommendedName>
        <fullName evidence="1">2EXR domain-containing protein</fullName>
    </recommendedName>
</protein>
<name>A0A166YHC9_9PEZI</name>
<organism evidence="2 3">
    <name type="scientific">Colletotrichum tofieldiae</name>
    <dbReference type="NCBI Taxonomy" id="708197"/>
    <lineage>
        <taxon>Eukaryota</taxon>
        <taxon>Fungi</taxon>
        <taxon>Dikarya</taxon>
        <taxon>Ascomycota</taxon>
        <taxon>Pezizomycotina</taxon>
        <taxon>Sordariomycetes</taxon>
        <taxon>Hypocreomycetidae</taxon>
        <taxon>Glomerellales</taxon>
        <taxon>Glomerellaceae</taxon>
        <taxon>Colletotrichum</taxon>
        <taxon>Colletotrichum spaethianum species complex</taxon>
    </lineage>
</organism>
<sequence length="230" mass="26262">MNETFHPFPKLPAELRLCIWEMTVRSTGPDRSGVHFFGIQQYSKDSSCCFTTLPVFPQISQRPWKQKNPSSYFSDFGVWMACKESRAVVTSRLYDASWSFSNWTYGTLFDMRNEEGPRGAFLRALDEVIECNLDCCLYLIQYGTKTKPGKSTVKLFYGDGFHLALADEDDVEVEGPSAVMNAWDFMYEVNNWGDSVWEDRGDAVDWHCFNCKSVATVPGLHVSVLVYEEA</sequence>
<reference evidence="2 3" key="1">
    <citation type="submission" date="2015-06" db="EMBL/GenBank/DDBJ databases">
        <title>Survival trade-offs in plant roots during colonization by closely related pathogenic and mutualistic fungi.</title>
        <authorList>
            <person name="Hacquard S."/>
            <person name="Kracher B."/>
            <person name="Hiruma K."/>
            <person name="Weinman A."/>
            <person name="Muench P."/>
            <person name="Garrido Oter R."/>
            <person name="Ver Loren van Themaat E."/>
            <person name="Dallerey J.-F."/>
            <person name="Damm U."/>
            <person name="Henrissat B."/>
            <person name="Lespinet O."/>
            <person name="Thon M."/>
            <person name="Kemen E."/>
            <person name="McHardy A.C."/>
            <person name="Schulze-Lefert P."/>
            <person name="O'Connell R.J."/>
        </authorList>
    </citation>
    <scope>NUCLEOTIDE SEQUENCE [LARGE SCALE GENOMIC DNA]</scope>
    <source>
        <strain evidence="2 3">0861</strain>
    </source>
</reference>
<dbReference type="Proteomes" id="UP000076552">
    <property type="component" value="Unassembled WGS sequence"/>
</dbReference>
<gene>
    <name evidence="2" type="ORF">CT0861_12026</name>
</gene>
<dbReference type="AlphaFoldDB" id="A0A166YHC9"/>
<evidence type="ECO:0000313" key="3">
    <source>
        <dbReference type="Proteomes" id="UP000076552"/>
    </source>
</evidence>
<dbReference type="EMBL" id="LFIV01000006">
    <property type="protein sequence ID" value="KZL77657.1"/>
    <property type="molecule type" value="Genomic_DNA"/>
</dbReference>
<evidence type="ECO:0000259" key="1">
    <source>
        <dbReference type="Pfam" id="PF20150"/>
    </source>
</evidence>
<dbReference type="Pfam" id="PF20150">
    <property type="entry name" value="2EXR"/>
    <property type="match status" value="1"/>
</dbReference>
<dbReference type="PANTHER" id="PTHR35910">
    <property type="entry name" value="2EXR DOMAIN-CONTAINING PROTEIN"/>
    <property type="match status" value="1"/>
</dbReference>
<comment type="caution">
    <text evidence="2">The sequence shown here is derived from an EMBL/GenBank/DDBJ whole genome shotgun (WGS) entry which is preliminary data.</text>
</comment>
<dbReference type="PANTHER" id="PTHR35910:SF1">
    <property type="entry name" value="2EXR DOMAIN-CONTAINING PROTEIN"/>
    <property type="match status" value="1"/>
</dbReference>
<feature type="domain" description="2EXR" evidence="1">
    <location>
        <begin position="5"/>
        <end position="90"/>
    </location>
</feature>
<evidence type="ECO:0000313" key="2">
    <source>
        <dbReference type="EMBL" id="KZL77657.1"/>
    </source>
</evidence>
<dbReference type="InterPro" id="IPR045518">
    <property type="entry name" value="2EXR"/>
</dbReference>